<dbReference type="Proteomes" id="UP000275356">
    <property type="component" value="Unassembled WGS sequence"/>
</dbReference>
<reference evidence="2 3" key="1">
    <citation type="submission" date="2018-11" db="EMBL/GenBank/DDBJ databases">
        <title>Sequencing the genomes of 1000 actinobacteria strains.</title>
        <authorList>
            <person name="Klenk H.-P."/>
        </authorList>
    </citation>
    <scope>NUCLEOTIDE SEQUENCE [LARGE SCALE GENOMIC DNA]</scope>
    <source>
        <strain evidence="2 3">DSM 13521</strain>
    </source>
</reference>
<sequence>MSRLRLLHITLWGPNVPLSTVEFGPGLTLVRGPSDTGKSFMVEAIDFMLGGKSLKEIPERTGYSTVLLGVELPTGETVTLTRGVAGGALTLHRSDVRSGPFSVPGETLSAKHNSKSDANLSMFLLKQLDLDNSLIRKNAQGATVSLSFRDLVHLCIIGETKMQSEVPPAITGQYTTKTKEISAFKLLLEAEDDSSVVATQGAREGVRTTGAKIEVIDQLLRDVEAKLVETPDEGELRDQLARLNASLADHTSAVEGLLTERSGLVKQLRRSQEAVQEARTELSEVGALQGRFGLLSDQYDSDLNRLATIREAGVLLGFFTPGKCQFCGAELADQQYNHAHGVDGTVFEESIDAEIAKTRALRADLALTMEELVRRGGHARASGREAVAQVEALGVRLRVLDDELSPGNSQLRELIGVKSDLERSLALYSQAAELTQLKAALIDSTQTDATVVSAGLNLTALREFSAELAKRLSAWGYPDAASVRYDRAEQDILADDQYRSAHGKGVRAVLHAAFTVGLAQYCLDRDIAHPGFVVLDSPLVTYRPPGRNSPVQLDQSLPVGIVADFYRDIQASFDGQVIVMENLDPTEPLGPNAVDVVFTKEIGVGRYGFLPPKGSARAAKMED</sequence>
<comment type="caution">
    <text evidence="2">The sequence shown here is derived from an EMBL/GenBank/DDBJ whole genome shotgun (WGS) entry which is preliminary data.</text>
</comment>
<name>A0A3N2DB11_9MICO</name>
<feature type="domain" description="Rad50/SbcC-type AAA" evidence="1">
    <location>
        <begin position="20"/>
        <end position="200"/>
    </location>
</feature>
<proteinExistence type="predicted"/>
<gene>
    <name evidence="2" type="ORF">EDD28_1220</name>
</gene>
<evidence type="ECO:0000259" key="1">
    <source>
        <dbReference type="Pfam" id="PF13476"/>
    </source>
</evidence>
<dbReference type="SUPFAM" id="SSF52540">
    <property type="entry name" value="P-loop containing nucleoside triphosphate hydrolases"/>
    <property type="match status" value="1"/>
</dbReference>
<dbReference type="OrthoDB" id="975794at2"/>
<dbReference type="Pfam" id="PF13476">
    <property type="entry name" value="AAA_23"/>
    <property type="match status" value="1"/>
</dbReference>
<protein>
    <recommendedName>
        <fullName evidence="1">Rad50/SbcC-type AAA domain-containing protein</fullName>
    </recommendedName>
</protein>
<dbReference type="InterPro" id="IPR038729">
    <property type="entry name" value="Rad50/SbcC_AAA"/>
</dbReference>
<keyword evidence="3" id="KW-1185">Reference proteome</keyword>
<dbReference type="GO" id="GO:0016887">
    <property type="term" value="F:ATP hydrolysis activity"/>
    <property type="evidence" value="ECO:0007669"/>
    <property type="project" value="InterPro"/>
</dbReference>
<dbReference type="GO" id="GO:0006302">
    <property type="term" value="P:double-strand break repair"/>
    <property type="evidence" value="ECO:0007669"/>
    <property type="project" value="InterPro"/>
</dbReference>
<dbReference type="RefSeq" id="WP_148059562.1">
    <property type="nucleotide sequence ID" value="NZ_RKHQ01000001.1"/>
</dbReference>
<evidence type="ECO:0000313" key="2">
    <source>
        <dbReference type="EMBL" id="ROR96634.1"/>
    </source>
</evidence>
<dbReference type="Gene3D" id="3.40.50.300">
    <property type="entry name" value="P-loop containing nucleotide triphosphate hydrolases"/>
    <property type="match status" value="1"/>
</dbReference>
<accession>A0A3N2DB11</accession>
<organism evidence="2 3">
    <name type="scientific">Salana multivorans</name>
    <dbReference type="NCBI Taxonomy" id="120377"/>
    <lineage>
        <taxon>Bacteria</taxon>
        <taxon>Bacillati</taxon>
        <taxon>Actinomycetota</taxon>
        <taxon>Actinomycetes</taxon>
        <taxon>Micrococcales</taxon>
        <taxon>Beutenbergiaceae</taxon>
        <taxon>Salana</taxon>
    </lineage>
</organism>
<evidence type="ECO:0000313" key="3">
    <source>
        <dbReference type="Proteomes" id="UP000275356"/>
    </source>
</evidence>
<dbReference type="EMBL" id="RKHQ01000001">
    <property type="protein sequence ID" value="ROR96634.1"/>
    <property type="molecule type" value="Genomic_DNA"/>
</dbReference>
<dbReference type="AlphaFoldDB" id="A0A3N2DB11"/>
<dbReference type="InterPro" id="IPR027417">
    <property type="entry name" value="P-loop_NTPase"/>
</dbReference>